<reference evidence="1" key="1">
    <citation type="submission" date="2022-02" db="EMBL/GenBank/DDBJ databases">
        <title>Plant Genome Project.</title>
        <authorList>
            <person name="Zhang R.-G."/>
        </authorList>
    </citation>
    <scope>NUCLEOTIDE SEQUENCE</scope>
    <source>
        <strain evidence="1">AT1</strain>
    </source>
</reference>
<dbReference type="EMBL" id="CM046391">
    <property type="protein sequence ID" value="KAI8559337.1"/>
    <property type="molecule type" value="Genomic_DNA"/>
</dbReference>
<accession>A0ACC0P2Z2</accession>
<proteinExistence type="predicted"/>
<organism evidence="1 2">
    <name type="scientific">Rhododendron molle</name>
    <name type="common">Chinese azalea</name>
    <name type="synonym">Azalea mollis</name>
    <dbReference type="NCBI Taxonomy" id="49168"/>
    <lineage>
        <taxon>Eukaryota</taxon>
        <taxon>Viridiplantae</taxon>
        <taxon>Streptophyta</taxon>
        <taxon>Embryophyta</taxon>
        <taxon>Tracheophyta</taxon>
        <taxon>Spermatophyta</taxon>
        <taxon>Magnoliopsida</taxon>
        <taxon>eudicotyledons</taxon>
        <taxon>Gunneridae</taxon>
        <taxon>Pentapetalae</taxon>
        <taxon>asterids</taxon>
        <taxon>Ericales</taxon>
        <taxon>Ericaceae</taxon>
        <taxon>Ericoideae</taxon>
        <taxon>Rhodoreae</taxon>
        <taxon>Rhododendron</taxon>
    </lineage>
</organism>
<keyword evidence="2" id="KW-1185">Reference proteome</keyword>
<dbReference type="Proteomes" id="UP001062846">
    <property type="component" value="Chromosome 4"/>
</dbReference>
<protein>
    <submittedName>
        <fullName evidence="1">Uncharacterized protein</fullName>
    </submittedName>
</protein>
<comment type="caution">
    <text evidence="1">The sequence shown here is derived from an EMBL/GenBank/DDBJ whole genome shotgun (WGS) entry which is preliminary data.</text>
</comment>
<gene>
    <name evidence="1" type="ORF">RHMOL_Rhmol04G0164700</name>
</gene>
<evidence type="ECO:0000313" key="2">
    <source>
        <dbReference type="Proteomes" id="UP001062846"/>
    </source>
</evidence>
<name>A0ACC0P2Z2_RHOML</name>
<sequence>MGGRPPLATALSATMLIGDVVMGGLTGGGRQQRGDGRSPLQSGMGFWEVVAANWNRGGMESNSSNGTTGGPVRIQLCEHIEQAVLHTSWTDKNPSRKFFGCPYWYPGAPKTGRAHCDYFEWLDGPIGEQENVVLRS</sequence>
<evidence type="ECO:0000313" key="1">
    <source>
        <dbReference type="EMBL" id="KAI8559337.1"/>
    </source>
</evidence>